<evidence type="ECO:0000256" key="2">
    <source>
        <dbReference type="ARBA" id="ARBA00012180"/>
    </source>
</evidence>
<keyword evidence="9" id="KW-0695">RNA-directed DNA polymerase</keyword>
<evidence type="ECO:0000259" key="10">
    <source>
        <dbReference type="PROSITE" id="PS50878"/>
    </source>
</evidence>
<dbReference type="CDD" id="cd09274">
    <property type="entry name" value="RNase_HI_RT_Ty3"/>
    <property type="match status" value="1"/>
</dbReference>
<keyword evidence="4" id="KW-0808">Transferase</keyword>
<dbReference type="GO" id="GO:0008233">
    <property type="term" value="F:peptidase activity"/>
    <property type="evidence" value="ECO:0007669"/>
    <property type="project" value="UniProtKB-KW"/>
</dbReference>
<dbReference type="CDD" id="cd01647">
    <property type="entry name" value="RT_LTR"/>
    <property type="match status" value="1"/>
</dbReference>
<dbReference type="Pfam" id="PF00078">
    <property type="entry name" value="RVT_1"/>
    <property type="match status" value="1"/>
</dbReference>
<dbReference type="FunFam" id="3.10.10.10:FF:000007">
    <property type="entry name" value="Retrovirus-related Pol polyprotein from transposon 17.6-like Protein"/>
    <property type="match status" value="1"/>
</dbReference>
<keyword evidence="7" id="KW-0255">Endonuclease</keyword>
<name>A0A151MW27_ALLMI</name>
<protein>
    <recommendedName>
        <fullName evidence="2">ribonuclease H</fullName>
        <ecNumber evidence="2">3.1.26.4</ecNumber>
    </recommendedName>
</protein>
<accession>A0A151MW27</accession>
<dbReference type="STRING" id="8496.A0A151MW27"/>
<dbReference type="GO" id="GO:0003964">
    <property type="term" value="F:RNA-directed DNA polymerase activity"/>
    <property type="evidence" value="ECO:0007669"/>
    <property type="project" value="UniProtKB-KW"/>
</dbReference>
<dbReference type="SUPFAM" id="SSF56672">
    <property type="entry name" value="DNA/RNA polymerases"/>
    <property type="match status" value="1"/>
</dbReference>
<proteinExistence type="inferred from homology"/>
<evidence type="ECO:0000256" key="8">
    <source>
        <dbReference type="ARBA" id="ARBA00022801"/>
    </source>
</evidence>
<feature type="domain" description="Reverse transcriptase" evidence="10">
    <location>
        <begin position="1"/>
        <end position="267"/>
    </location>
</feature>
<evidence type="ECO:0000256" key="4">
    <source>
        <dbReference type="ARBA" id="ARBA00022679"/>
    </source>
</evidence>
<evidence type="ECO:0000256" key="5">
    <source>
        <dbReference type="ARBA" id="ARBA00022695"/>
    </source>
</evidence>
<dbReference type="PANTHER" id="PTHR37984:SF5">
    <property type="entry name" value="PROTEIN NYNRIN-LIKE"/>
    <property type="match status" value="1"/>
</dbReference>
<keyword evidence="5" id="KW-0548">Nucleotidyltransferase</keyword>
<evidence type="ECO:0000313" key="11">
    <source>
        <dbReference type="EMBL" id="KYO28763.1"/>
    </source>
</evidence>
<dbReference type="PANTHER" id="PTHR37984">
    <property type="entry name" value="PROTEIN CBG26694"/>
    <property type="match status" value="1"/>
</dbReference>
<dbReference type="EC" id="3.1.26.4" evidence="2"/>
<evidence type="ECO:0000256" key="6">
    <source>
        <dbReference type="ARBA" id="ARBA00022722"/>
    </source>
</evidence>
<dbReference type="InterPro" id="IPR000477">
    <property type="entry name" value="RT_dom"/>
</dbReference>
<dbReference type="GO" id="GO:0004523">
    <property type="term" value="F:RNA-DNA hybrid ribonuclease activity"/>
    <property type="evidence" value="ECO:0007669"/>
    <property type="project" value="UniProtKB-EC"/>
</dbReference>
<dbReference type="InterPro" id="IPR050951">
    <property type="entry name" value="Retrovirus_Pol_polyprotein"/>
</dbReference>
<dbReference type="GO" id="GO:0006508">
    <property type="term" value="P:proteolysis"/>
    <property type="evidence" value="ECO:0007669"/>
    <property type="project" value="UniProtKB-KW"/>
</dbReference>
<dbReference type="AlphaFoldDB" id="A0A151MW27"/>
<organism evidence="11 12">
    <name type="scientific">Alligator mississippiensis</name>
    <name type="common">American alligator</name>
    <dbReference type="NCBI Taxonomy" id="8496"/>
    <lineage>
        <taxon>Eukaryota</taxon>
        <taxon>Metazoa</taxon>
        <taxon>Chordata</taxon>
        <taxon>Craniata</taxon>
        <taxon>Vertebrata</taxon>
        <taxon>Euteleostomi</taxon>
        <taxon>Archelosauria</taxon>
        <taxon>Archosauria</taxon>
        <taxon>Crocodylia</taxon>
        <taxon>Alligatoridae</taxon>
        <taxon>Alligatorinae</taxon>
        <taxon>Alligator</taxon>
    </lineage>
</organism>
<keyword evidence="3" id="KW-0645">Protease</keyword>
<evidence type="ECO:0000256" key="7">
    <source>
        <dbReference type="ARBA" id="ARBA00022759"/>
    </source>
</evidence>
<dbReference type="InterPro" id="IPR043502">
    <property type="entry name" value="DNA/RNA_pol_sf"/>
</dbReference>
<evidence type="ECO:0000313" key="12">
    <source>
        <dbReference type="Proteomes" id="UP000050525"/>
    </source>
</evidence>
<sequence>MRIACLHGDTKQTECQRVLLWVMEYQGELLVGVVPQLACEVLLGQDWEPIYDVLDRVRDAEVARKKIQNWEGCLGEIEESEGSANETDGVDLSDLTSSLLFSEAQEEDPEIGVLREQAQDYRRLNAMAVFDAFPMPHVAELIERIGDARYISTLDLAKVYWQTPVAKRDRLKTAFSTPWGLYEFVRMPFGLHGTAATFQRLMDQILAPHAEYVAAYIDDIIIYTRTWEQHKSSLRAILTELRRTGLTANPQKCALAQKETKYLGFLTDTSETAVGAVLTQEEGGSERLVAYASHRLLSAEKRYLTIERECLAIRWVVDHFRYYLMGREITLVTDHAPLK</sequence>
<dbReference type="Proteomes" id="UP000050525">
    <property type="component" value="Unassembled WGS sequence"/>
</dbReference>
<dbReference type="EMBL" id="AKHW03004772">
    <property type="protein sequence ID" value="KYO28763.1"/>
    <property type="molecule type" value="Genomic_DNA"/>
</dbReference>
<evidence type="ECO:0000256" key="3">
    <source>
        <dbReference type="ARBA" id="ARBA00022670"/>
    </source>
</evidence>
<gene>
    <name evidence="11" type="ORF">Y1Q_0004424</name>
</gene>
<keyword evidence="12" id="KW-1185">Reference proteome</keyword>
<evidence type="ECO:0000256" key="9">
    <source>
        <dbReference type="ARBA" id="ARBA00022918"/>
    </source>
</evidence>
<keyword evidence="6" id="KW-0540">Nuclease</keyword>
<comment type="similarity">
    <text evidence="1">Belongs to the beta type-B retroviral polymerase family. HERV class-II K(HML-2) pol subfamily.</text>
</comment>
<dbReference type="Gene3D" id="3.10.10.10">
    <property type="entry name" value="HIV Type 1 Reverse Transcriptase, subunit A, domain 1"/>
    <property type="match status" value="1"/>
</dbReference>
<evidence type="ECO:0000256" key="1">
    <source>
        <dbReference type="ARBA" id="ARBA00010879"/>
    </source>
</evidence>
<comment type="caution">
    <text evidence="11">The sequence shown here is derived from an EMBL/GenBank/DDBJ whole genome shotgun (WGS) entry which is preliminary data.</text>
</comment>
<reference evidence="11 12" key="1">
    <citation type="journal article" date="2012" name="Genome Biol.">
        <title>Sequencing three crocodilian genomes to illuminate the evolution of archosaurs and amniotes.</title>
        <authorList>
            <person name="St John J.A."/>
            <person name="Braun E.L."/>
            <person name="Isberg S.R."/>
            <person name="Miles L.G."/>
            <person name="Chong A.Y."/>
            <person name="Gongora J."/>
            <person name="Dalzell P."/>
            <person name="Moran C."/>
            <person name="Bed'hom B."/>
            <person name="Abzhanov A."/>
            <person name="Burgess S.C."/>
            <person name="Cooksey A.M."/>
            <person name="Castoe T.A."/>
            <person name="Crawford N.G."/>
            <person name="Densmore L.D."/>
            <person name="Drew J.C."/>
            <person name="Edwards S.V."/>
            <person name="Faircloth B.C."/>
            <person name="Fujita M.K."/>
            <person name="Greenwold M.J."/>
            <person name="Hoffmann F.G."/>
            <person name="Howard J.M."/>
            <person name="Iguchi T."/>
            <person name="Janes D.E."/>
            <person name="Khan S.Y."/>
            <person name="Kohno S."/>
            <person name="de Koning A.J."/>
            <person name="Lance S.L."/>
            <person name="McCarthy F.M."/>
            <person name="McCormack J.E."/>
            <person name="Merchant M.E."/>
            <person name="Peterson D.G."/>
            <person name="Pollock D.D."/>
            <person name="Pourmand N."/>
            <person name="Raney B.J."/>
            <person name="Roessler K.A."/>
            <person name="Sanford J.R."/>
            <person name="Sawyer R.H."/>
            <person name="Schmidt C.J."/>
            <person name="Triplett E.W."/>
            <person name="Tuberville T.D."/>
            <person name="Venegas-Anaya M."/>
            <person name="Howard J.T."/>
            <person name="Jarvis E.D."/>
            <person name="Guillette L.J.Jr."/>
            <person name="Glenn T.C."/>
            <person name="Green R.E."/>
            <person name="Ray D.A."/>
        </authorList>
    </citation>
    <scope>NUCLEOTIDE SEQUENCE [LARGE SCALE GENOMIC DNA]</scope>
    <source>
        <strain evidence="11">KSC_2009_1</strain>
    </source>
</reference>
<dbReference type="InterPro" id="IPR043128">
    <property type="entry name" value="Rev_trsase/Diguanyl_cyclase"/>
</dbReference>
<dbReference type="PROSITE" id="PS50878">
    <property type="entry name" value="RT_POL"/>
    <property type="match status" value="1"/>
</dbReference>
<dbReference type="Gene3D" id="3.30.70.270">
    <property type="match status" value="1"/>
</dbReference>
<dbReference type="Gene3D" id="3.10.20.370">
    <property type="match status" value="1"/>
</dbReference>
<keyword evidence="8" id="KW-0378">Hydrolase</keyword>
<dbReference type="FunFam" id="3.10.20.370:FF:000001">
    <property type="entry name" value="Retrovirus-related Pol polyprotein from transposon 17.6-like protein"/>
    <property type="match status" value="1"/>
</dbReference>